<keyword evidence="1" id="KW-1133">Transmembrane helix</keyword>
<gene>
    <name evidence="2" type="ORF">DQL93_09225</name>
</gene>
<reference evidence="2" key="1">
    <citation type="submission" date="2018-07" db="EMBL/GenBank/DDBJ databases">
        <authorList>
            <person name="Somerville V."/>
        </authorList>
    </citation>
    <scope>NUCLEOTIDE SEQUENCE</scope>
    <source>
        <strain evidence="2">NWC_2_2</strain>
    </source>
</reference>
<dbReference type="EMBL" id="CP031023">
    <property type="protein sequence ID" value="AZA16643.1"/>
    <property type="molecule type" value="Genomic_DNA"/>
</dbReference>
<dbReference type="GO" id="GO:0022857">
    <property type="term" value="F:transmembrane transporter activity"/>
    <property type="evidence" value="ECO:0007669"/>
    <property type="project" value="InterPro"/>
</dbReference>
<feature type="transmembrane region" description="Helical" evidence="1">
    <location>
        <begin position="95"/>
        <end position="115"/>
    </location>
</feature>
<dbReference type="Pfam" id="PF12822">
    <property type="entry name" value="ECF_trnsprt"/>
    <property type="match status" value="1"/>
</dbReference>
<keyword evidence="1" id="KW-0472">Membrane</keyword>
<feature type="transmembrane region" description="Helical" evidence="1">
    <location>
        <begin position="127"/>
        <end position="152"/>
    </location>
</feature>
<keyword evidence="1" id="KW-0812">Transmembrane</keyword>
<feature type="transmembrane region" description="Helical" evidence="1">
    <location>
        <begin position="62"/>
        <end position="80"/>
    </location>
</feature>
<evidence type="ECO:0000313" key="2">
    <source>
        <dbReference type="EMBL" id="AZA16643.1"/>
    </source>
</evidence>
<protein>
    <submittedName>
        <fullName evidence="2">ECF transporter S component</fullName>
    </submittedName>
</protein>
<feature type="transmembrane region" description="Helical" evidence="1">
    <location>
        <begin position="12"/>
        <end position="29"/>
    </location>
</feature>
<proteinExistence type="predicted"/>
<accession>A0A381KWN9</accession>
<feature type="transmembrane region" description="Helical" evidence="1">
    <location>
        <begin position="172"/>
        <end position="197"/>
    </location>
</feature>
<dbReference type="Gene3D" id="1.10.1760.20">
    <property type="match status" value="1"/>
</dbReference>
<name>A0A381KWN9_LACDL</name>
<feature type="transmembrane region" description="Helical" evidence="1">
    <location>
        <begin position="35"/>
        <end position="55"/>
    </location>
</feature>
<dbReference type="RefSeq" id="WP_035171601.1">
    <property type="nucleotide sequence ID" value="NZ_CP046131.1"/>
</dbReference>
<sequence>MYDSEARQKTLNLTVSAVFVAILLLEAFIPNVGYITILPGLPAITTIPLTVAVFASLRGPKASAAFGLVWGLTSLLRAYAAPNGLVTILLFQNPLIALLPRLAAGWAAGLAGQLADKWEKESRKPLAYALSGLLASAVNTFMVILLSDLVYFSHPQKLALALGAKSGQSLLVILFTALAVNGILEAVFSGLITPLITAPLKKRLKRR</sequence>
<dbReference type="AlphaFoldDB" id="A0A381KWN9"/>
<evidence type="ECO:0000256" key="1">
    <source>
        <dbReference type="SAM" id="Phobius"/>
    </source>
</evidence>
<dbReference type="InterPro" id="IPR024529">
    <property type="entry name" value="ECF_trnsprt_substrate-spec"/>
</dbReference>
<organism evidence="2">
    <name type="scientific">Lactobacillus delbrueckii subsp. lactis</name>
    <dbReference type="NCBI Taxonomy" id="29397"/>
    <lineage>
        <taxon>Bacteria</taxon>
        <taxon>Bacillati</taxon>
        <taxon>Bacillota</taxon>
        <taxon>Bacilli</taxon>
        <taxon>Lactobacillales</taxon>
        <taxon>Lactobacillaceae</taxon>
        <taxon>Lactobacillus</taxon>
    </lineage>
</organism>